<dbReference type="Gene3D" id="1.20.120.330">
    <property type="entry name" value="Nucleotidyltransferases domain 2"/>
    <property type="match status" value="1"/>
</dbReference>
<dbReference type="EMBL" id="PHFW01000003">
    <property type="protein sequence ID" value="PQM25891.1"/>
    <property type="molecule type" value="Genomic_DNA"/>
</dbReference>
<name>A0A2S8B0H4_9SPHN</name>
<dbReference type="SUPFAM" id="SSF81301">
    <property type="entry name" value="Nucleotidyltransferase"/>
    <property type="match status" value="1"/>
</dbReference>
<organism evidence="2 3">
    <name type="scientific">Sphingopyxis lindanitolerans</name>
    <dbReference type="NCBI Taxonomy" id="2054227"/>
    <lineage>
        <taxon>Bacteria</taxon>
        <taxon>Pseudomonadati</taxon>
        <taxon>Pseudomonadota</taxon>
        <taxon>Alphaproteobacteria</taxon>
        <taxon>Sphingomonadales</taxon>
        <taxon>Sphingomonadaceae</taxon>
        <taxon>Sphingopyxis</taxon>
    </lineage>
</organism>
<evidence type="ECO:0000313" key="3">
    <source>
        <dbReference type="Proteomes" id="UP000238954"/>
    </source>
</evidence>
<sequence length="309" mass="35939">MRSSLDHLPPHKQRELERIVQIVFEEFEDALALATQDWKRKGRISKIILYGSYARGGWVDEPHTAKGYQSDYDLLIVVNDDRLTDRVEYWSKLDDRLIRELSVTKTLRTPVNFIVHSVDEVNAGLSQGRYFFMDVARDGIAIYQAVDDELPEPQPKTPHAALEMAREYYDEWFSTATDFFDSANDAIKRGKTKLAAFLMHQATERYYHCALLVCTFYSPHIHNLAFLRTQAEKIDRRLIEVWPREVKADRSRFEKLKEAYIKARYSKHYRISEDELSWLGARVSVLAELVGTICAERITQLEETARDAG</sequence>
<dbReference type="InterPro" id="IPR007842">
    <property type="entry name" value="HEPN_dom"/>
</dbReference>
<dbReference type="SUPFAM" id="SSF81593">
    <property type="entry name" value="Nucleotidyltransferase substrate binding subunit/domain"/>
    <property type="match status" value="1"/>
</dbReference>
<dbReference type="InterPro" id="IPR043519">
    <property type="entry name" value="NT_sf"/>
</dbReference>
<dbReference type="OrthoDB" id="7442350at2"/>
<dbReference type="SMART" id="SM00748">
    <property type="entry name" value="HEPN"/>
    <property type="match status" value="1"/>
</dbReference>
<accession>A0A2S8B0H4</accession>
<protein>
    <submittedName>
        <fullName evidence="2">Nucleotidyltransferase</fullName>
    </submittedName>
</protein>
<dbReference type="CDD" id="cd05403">
    <property type="entry name" value="NT_KNTase_like"/>
    <property type="match status" value="1"/>
</dbReference>
<dbReference type="PANTHER" id="PTHR33933">
    <property type="entry name" value="NUCLEOTIDYLTRANSFERASE"/>
    <property type="match status" value="1"/>
</dbReference>
<dbReference type="PANTHER" id="PTHR33933:SF1">
    <property type="entry name" value="PROTEIN ADENYLYLTRANSFERASE MNTA-RELATED"/>
    <property type="match status" value="1"/>
</dbReference>
<gene>
    <name evidence="2" type="ORF">CVO77_12305</name>
</gene>
<evidence type="ECO:0000259" key="1">
    <source>
        <dbReference type="PROSITE" id="PS50910"/>
    </source>
</evidence>
<feature type="domain" description="HEPN" evidence="1">
    <location>
        <begin position="173"/>
        <end position="293"/>
    </location>
</feature>
<dbReference type="RefSeq" id="WP_105999313.1">
    <property type="nucleotide sequence ID" value="NZ_CM009578.1"/>
</dbReference>
<keyword evidence="2" id="KW-0808">Transferase</keyword>
<reference evidence="3" key="1">
    <citation type="submission" date="2017-11" db="EMBL/GenBank/DDBJ databases">
        <title>The complete genome sequence of Sphingopyxis pomeranensis sp. nov. strain WS5A3p.</title>
        <authorList>
            <person name="Kaminski M.A."/>
        </authorList>
    </citation>
    <scope>NUCLEOTIDE SEQUENCE [LARGE SCALE GENOMIC DNA]</scope>
    <source>
        <strain evidence="3">WS5A3p</strain>
    </source>
</reference>
<dbReference type="InterPro" id="IPR041633">
    <property type="entry name" value="Polbeta"/>
</dbReference>
<comment type="caution">
    <text evidence="2">The sequence shown here is derived from an EMBL/GenBank/DDBJ whole genome shotgun (WGS) entry which is preliminary data.</text>
</comment>
<dbReference type="Pfam" id="PF05168">
    <property type="entry name" value="HEPN"/>
    <property type="match status" value="1"/>
</dbReference>
<dbReference type="AlphaFoldDB" id="A0A2S8B0H4"/>
<dbReference type="Proteomes" id="UP000238954">
    <property type="component" value="Chromosome"/>
</dbReference>
<dbReference type="GO" id="GO:0016740">
    <property type="term" value="F:transferase activity"/>
    <property type="evidence" value="ECO:0007669"/>
    <property type="project" value="UniProtKB-KW"/>
</dbReference>
<dbReference type="Pfam" id="PF18765">
    <property type="entry name" value="Polbeta"/>
    <property type="match status" value="1"/>
</dbReference>
<dbReference type="Gene3D" id="3.30.460.10">
    <property type="entry name" value="Beta Polymerase, domain 2"/>
    <property type="match status" value="1"/>
</dbReference>
<proteinExistence type="predicted"/>
<dbReference type="PROSITE" id="PS50910">
    <property type="entry name" value="HEPN"/>
    <property type="match status" value="1"/>
</dbReference>
<evidence type="ECO:0000313" key="2">
    <source>
        <dbReference type="EMBL" id="PQM25891.1"/>
    </source>
</evidence>
<keyword evidence="3" id="KW-1185">Reference proteome</keyword>
<dbReference type="InterPro" id="IPR052548">
    <property type="entry name" value="Type_VII_TA_antitoxin"/>
</dbReference>